<dbReference type="NCBIfam" id="TIGR00254">
    <property type="entry name" value="GGDEF"/>
    <property type="match status" value="1"/>
</dbReference>
<keyword evidence="7" id="KW-0804">Transcription</keyword>
<evidence type="ECO:0000256" key="5">
    <source>
        <dbReference type="ARBA" id="ARBA00023015"/>
    </source>
</evidence>
<dbReference type="GO" id="GO:0000160">
    <property type="term" value="P:phosphorelay signal transduction system"/>
    <property type="evidence" value="ECO:0007669"/>
    <property type="project" value="UniProtKB-KW"/>
</dbReference>
<dbReference type="PANTHER" id="PTHR45138">
    <property type="entry name" value="REGULATORY COMPONENTS OF SENSORY TRANSDUCTION SYSTEM"/>
    <property type="match status" value="1"/>
</dbReference>
<feature type="modified residue" description="4-aspartylphosphate" evidence="9">
    <location>
        <position position="56"/>
    </location>
</feature>
<keyword evidence="14" id="KW-1185">Reference proteome</keyword>
<keyword evidence="10" id="KW-0175">Coiled coil</keyword>
<evidence type="ECO:0000256" key="2">
    <source>
        <dbReference type="ARBA" id="ARBA00012528"/>
    </source>
</evidence>
<protein>
    <recommendedName>
        <fullName evidence="2">diguanylate cyclase</fullName>
        <ecNumber evidence="2">2.7.7.65</ecNumber>
    </recommendedName>
</protein>
<dbReference type="STRING" id="395493.BegalDRAFT_0270"/>
<dbReference type="InterPro" id="IPR001789">
    <property type="entry name" value="Sig_transdc_resp-reg_receiver"/>
</dbReference>
<dbReference type="CDD" id="cd01949">
    <property type="entry name" value="GGDEF"/>
    <property type="match status" value="1"/>
</dbReference>
<accession>I3CC49</accession>
<dbReference type="InterPro" id="IPR011006">
    <property type="entry name" value="CheY-like_superfamily"/>
</dbReference>
<dbReference type="Pfam" id="PF00072">
    <property type="entry name" value="Response_reg"/>
    <property type="match status" value="1"/>
</dbReference>
<dbReference type="EMBL" id="JH600070">
    <property type="protein sequence ID" value="EIJ41192.1"/>
    <property type="molecule type" value="Genomic_DNA"/>
</dbReference>
<reference evidence="13 14" key="1">
    <citation type="submission" date="2011-11" db="EMBL/GenBank/DDBJ databases">
        <title>Improved High-Quality Draft sequence of Beggiatoa alba B18lD.</title>
        <authorList>
            <consortium name="US DOE Joint Genome Institute"/>
            <person name="Lucas S."/>
            <person name="Han J."/>
            <person name="Lapidus A."/>
            <person name="Cheng J.-F."/>
            <person name="Goodwin L."/>
            <person name="Pitluck S."/>
            <person name="Peters L."/>
            <person name="Mikhailova N."/>
            <person name="Held B."/>
            <person name="Detter J.C."/>
            <person name="Han C."/>
            <person name="Tapia R."/>
            <person name="Land M."/>
            <person name="Hauser L."/>
            <person name="Kyrpides N."/>
            <person name="Ivanova N."/>
            <person name="Pagani I."/>
            <person name="Samuel K."/>
            <person name="Teske A."/>
            <person name="Mueller J."/>
            <person name="Woyke T."/>
        </authorList>
    </citation>
    <scope>NUCLEOTIDE SEQUENCE [LARGE SCALE GENOMIC DNA]</scope>
    <source>
        <strain evidence="13 14">B18LD</strain>
    </source>
</reference>
<evidence type="ECO:0000256" key="10">
    <source>
        <dbReference type="SAM" id="Coils"/>
    </source>
</evidence>
<dbReference type="GO" id="GO:0052621">
    <property type="term" value="F:diguanylate cyclase activity"/>
    <property type="evidence" value="ECO:0007669"/>
    <property type="project" value="UniProtKB-EC"/>
</dbReference>
<dbReference type="InterPro" id="IPR000160">
    <property type="entry name" value="GGDEF_dom"/>
</dbReference>
<evidence type="ECO:0000259" key="11">
    <source>
        <dbReference type="PROSITE" id="PS50110"/>
    </source>
</evidence>
<evidence type="ECO:0000256" key="8">
    <source>
        <dbReference type="ARBA" id="ARBA00034247"/>
    </source>
</evidence>
<dbReference type="InterPro" id="IPR050469">
    <property type="entry name" value="Diguanylate_Cyclase"/>
</dbReference>
<dbReference type="GO" id="GO:0005886">
    <property type="term" value="C:plasma membrane"/>
    <property type="evidence" value="ECO:0007669"/>
    <property type="project" value="TreeGrafter"/>
</dbReference>
<dbReference type="Gene3D" id="3.40.50.2300">
    <property type="match status" value="1"/>
</dbReference>
<dbReference type="PROSITE" id="PS50110">
    <property type="entry name" value="RESPONSE_REGULATORY"/>
    <property type="match status" value="1"/>
</dbReference>
<dbReference type="EC" id="2.7.7.65" evidence="2"/>
<sequence length="329" mass="37192">MQEEAPTILIVDDVPANVGVLFDFLSENGFEVLVARNGESALQIVDSAHPHLILLDIMMPGIDGFEICRRIKADEKNREIPIIFMTALTDIVDKVKGFKLGAVDYVTKPFHQEEVLARVSTHLKIHYLQTELQKKNRELQEKEIALQKANKELADLVSQDGLTQIANRRRFDEYLQLQWSQMLRVAYPLTLMMCDVDFFKDYNDAYGHQAGDECLKQIANTLSNCVKRSIDLAARYGGEEFAIILPNTHQEGAMQIAQAIHQAIATLQVQHKKSKISNYITLSIGISTVIPKLGINAEQLIYVADRALYMAKEQGRNQTVFQDFEKLAS</sequence>
<dbReference type="RefSeq" id="WP_002682896.1">
    <property type="nucleotide sequence ID" value="NZ_JH600070.1"/>
</dbReference>
<name>I3CC49_9GAMM</name>
<dbReference type="GO" id="GO:0043709">
    <property type="term" value="P:cell adhesion involved in single-species biofilm formation"/>
    <property type="evidence" value="ECO:0007669"/>
    <property type="project" value="TreeGrafter"/>
</dbReference>
<dbReference type="Pfam" id="PF00990">
    <property type="entry name" value="GGDEF"/>
    <property type="match status" value="1"/>
</dbReference>
<evidence type="ECO:0000256" key="9">
    <source>
        <dbReference type="PROSITE-ProRule" id="PRU00169"/>
    </source>
</evidence>
<dbReference type="Gene3D" id="3.30.70.270">
    <property type="match status" value="1"/>
</dbReference>
<feature type="coiled-coil region" evidence="10">
    <location>
        <begin position="125"/>
        <end position="159"/>
    </location>
</feature>
<dbReference type="SUPFAM" id="SSF52172">
    <property type="entry name" value="CheY-like"/>
    <property type="match status" value="1"/>
</dbReference>
<evidence type="ECO:0000256" key="1">
    <source>
        <dbReference type="ARBA" id="ARBA00001946"/>
    </source>
</evidence>
<comment type="catalytic activity">
    <reaction evidence="8">
        <text>2 GTP = 3',3'-c-di-GMP + 2 diphosphate</text>
        <dbReference type="Rhea" id="RHEA:24898"/>
        <dbReference type="ChEBI" id="CHEBI:33019"/>
        <dbReference type="ChEBI" id="CHEBI:37565"/>
        <dbReference type="ChEBI" id="CHEBI:58805"/>
        <dbReference type="EC" id="2.7.7.65"/>
    </reaction>
</comment>
<keyword evidence="6" id="KW-0238">DNA-binding</keyword>
<dbReference type="SMART" id="SM00267">
    <property type="entry name" value="GGDEF"/>
    <property type="match status" value="1"/>
</dbReference>
<dbReference type="InterPro" id="IPR043128">
    <property type="entry name" value="Rev_trsase/Diguanyl_cyclase"/>
</dbReference>
<dbReference type="SMART" id="SM00448">
    <property type="entry name" value="REC"/>
    <property type="match status" value="1"/>
</dbReference>
<organism evidence="13 14">
    <name type="scientific">Beggiatoa alba B18LD</name>
    <dbReference type="NCBI Taxonomy" id="395493"/>
    <lineage>
        <taxon>Bacteria</taxon>
        <taxon>Pseudomonadati</taxon>
        <taxon>Pseudomonadota</taxon>
        <taxon>Gammaproteobacteria</taxon>
        <taxon>Thiotrichales</taxon>
        <taxon>Thiotrichaceae</taxon>
        <taxon>Beggiatoa</taxon>
    </lineage>
</organism>
<evidence type="ECO:0000313" key="13">
    <source>
        <dbReference type="EMBL" id="EIJ41192.1"/>
    </source>
</evidence>
<dbReference type="GO" id="GO:0003677">
    <property type="term" value="F:DNA binding"/>
    <property type="evidence" value="ECO:0007669"/>
    <property type="project" value="UniProtKB-KW"/>
</dbReference>
<dbReference type="FunFam" id="3.40.50.2300:FF:000001">
    <property type="entry name" value="DNA-binding response regulator PhoB"/>
    <property type="match status" value="1"/>
</dbReference>
<dbReference type="Proteomes" id="UP000005744">
    <property type="component" value="Unassembled WGS sequence"/>
</dbReference>
<dbReference type="FunFam" id="3.30.70.270:FF:000001">
    <property type="entry name" value="Diguanylate cyclase domain protein"/>
    <property type="match status" value="1"/>
</dbReference>
<gene>
    <name evidence="13" type="ORF">BegalDRAFT_0270</name>
</gene>
<evidence type="ECO:0000256" key="6">
    <source>
        <dbReference type="ARBA" id="ARBA00023125"/>
    </source>
</evidence>
<comment type="cofactor">
    <cofactor evidence="1">
        <name>Mg(2+)</name>
        <dbReference type="ChEBI" id="CHEBI:18420"/>
    </cofactor>
</comment>
<evidence type="ECO:0000259" key="12">
    <source>
        <dbReference type="PROSITE" id="PS50887"/>
    </source>
</evidence>
<dbReference type="AlphaFoldDB" id="I3CC49"/>
<evidence type="ECO:0000313" key="14">
    <source>
        <dbReference type="Proteomes" id="UP000005744"/>
    </source>
</evidence>
<dbReference type="InterPro" id="IPR029787">
    <property type="entry name" value="Nucleotide_cyclase"/>
</dbReference>
<evidence type="ECO:0000256" key="4">
    <source>
        <dbReference type="ARBA" id="ARBA00023012"/>
    </source>
</evidence>
<dbReference type="HOGENOM" id="CLU_000445_11_28_6"/>
<dbReference type="OrthoDB" id="9812260at2"/>
<dbReference type="eggNOG" id="COG3706">
    <property type="taxonomic scope" value="Bacteria"/>
</dbReference>
<dbReference type="PROSITE" id="PS50887">
    <property type="entry name" value="GGDEF"/>
    <property type="match status" value="1"/>
</dbReference>
<keyword evidence="4" id="KW-0902">Two-component regulatory system</keyword>
<evidence type="ECO:0000256" key="7">
    <source>
        <dbReference type="ARBA" id="ARBA00023163"/>
    </source>
</evidence>
<proteinExistence type="predicted"/>
<keyword evidence="5" id="KW-0805">Transcription regulation</keyword>
<keyword evidence="3 9" id="KW-0597">Phosphoprotein</keyword>
<feature type="domain" description="Response regulatory" evidence="11">
    <location>
        <begin position="7"/>
        <end position="123"/>
    </location>
</feature>
<feature type="domain" description="GGDEF" evidence="12">
    <location>
        <begin position="187"/>
        <end position="324"/>
    </location>
</feature>
<evidence type="ECO:0000256" key="3">
    <source>
        <dbReference type="ARBA" id="ARBA00022553"/>
    </source>
</evidence>
<dbReference type="GO" id="GO:1902201">
    <property type="term" value="P:negative regulation of bacterial-type flagellum-dependent cell motility"/>
    <property type="evidence" value="ECO:0007669"/>
    <property type="project" value="TreeGrafter"/>
</dbReference>
<dbReference type="CDD" id="cd19920">
    <property type="entry name" value="REC_PA4781-like"/>
    <property type="match status" value="1"/>
</dbReference>
<dbReference type="SUPFAM" id="SSF55073">
    <property type="entry name" value="Nucleotide cyclase"/>
    <property type="match status" value="1"/>
</dbReference>
<dbReference type="PANTHER" id="PTHR45138:SF9">
    <property type="entry name" value="DIGUANYLATE CYCLASE DGCM-RELATED"/>
    <property type="match status" value="1"/>
</dbReference>